<dbReference type="AlphaFoldDB" id="A0A5K0W3N0"/>
<evidence type="ECO:0000313" key="2">
    <source>
        <dbReference type="EMBL" id="VVV46810.1"/>
    </source>
</evidence>
<feature type="region of interest" description="Disordered" evidence="1">
    <location>
        <begin position="32"/>
        <end position="70"/>
    </location>
</feature>
<sequence>MSLRYMSRIYANAGARAFQYVKDQGAKIDGGFKNLQPAGKREGSARNQMRRFSGAAKRATPEDQKRREAEKAEKVYHLICWGPQ</sequence>
<gene>
    <name evidence="2" type="ORF">NYM_LOCUS2426</name>
</gene>
<dbReference type="Pfam" id="PF12609">
    <property type="entry name" value="DUF3774"/>
    <property type="match status" value="1"/>
</dbReference>
<accession>A0A5K0W3N0</accession>
<dbReference type="InterPro" id="IPR022251">
    <property type="entry name" value="DUF3774_wound-induced"/>
</dbReference>
<proteinExistence type="predicted"/>
<reference evidence="2" key="1">
    <citation type="submission" date="2019-09" db="EMBL/GenBank/DDBJ databases">
        <authorList>
            <person name="Zhang L."/>
        </authorList>
    </citation>
    <scope>NUCLEOTIDE SEQUENCE</scope>
</reference>
<dbReference type="EMBL" id="LR721774">
    <property type="protein sequence ID" value="VVV46810.1"/>
    <property type="molecule type" value="Genomic_DNA"/>
</dbReference>
<protein>
    <submittedName>
        <fullName evidence="2">Uncharacterized protein</fullName>
    </submittedName>
</protein>
<name>A0A5K0W3N0_9MAGN</name>
<feature type="compositionally biased region" description="Basic and acidic residues" evidence="1">
    <location>
        <begin position="59"/>
        <end position="70"/>
    </location>
</feature>
<evidence type="ECO:0000256" key="1">
    <source>
        <dbReference type="SAM" id="MobiDB-lite"/>
    </source>
</evidence>
<organism evidence="2">
    <name type="scientific">Nymphaea colorata</name>
    <name type="common">pocket water lily</name>
    <dbReference type="NCBI Taxonomy" id="210225"/>
    <lineage>
        <taxon>Eukaryota</taxon>
        <taxon>Viridiplantae</taxon>
        <taxon>Streptophyta</taxon>
        <taxon>Embryophyta</taxon>
        <taxon>Tracheophyta</taxon>
        <taxon>Spermatophyta</taxon>
        <taxon>Magnoliopsida</taxon>
        <taxon>Nymphaeales</taxon>
        <taxon>Nymphaeaceae</taxon>
        <taxon>Nymphaea</taxon>
    </lineage>
</organism>
<dbReference type="Gramene" id="NC1G0136090.1">
    <property type="protein sequence ID" value="NC1G0136090.1:cds"/>
    <property type="gene ID" value="NC1G0136090"/>
</dbReference>